<evidence type="ECO:0000313" key="1">
    <source>
        <dbReference type="EMBL" id="KAH7867350.1"/>
    </source>
</evidence>
<sequence length="146" mass="16091">MTAMSTVVANLDESGYGALIQTPSLHPGMFSVLMPWVSGIDIKMRMCKFSRTAHIFALARDHGSGEVISQSKIQYKMTGTDQENLQRGLEKVLRILAAAEAEEIGTHHRNGKKINVTRLSSCEFEKFVKEESGRAFDADLFGTPDG</sequence>
<proteinExistence type="predicted"/>
<evidence type="ECO:0000313" key="2">
    <source>
        <dbReference type="Proteomes" id="UP000828048"/>
    </source>
</evidence>
<name>A0ACB7ZQD7_9ERIC</name>
<reference evidence="1 2" key="1">
    <citation type="journal article" date="2021" name="Hortic Res">
        <title>High-quality reference genome and annotation aids understanding of berry development for evergreen blueberry (Vaccinium darrowii).</title>
        <authorList>
            <person name="Yu J."/>
            <person name="Hulse-Kemp A.M."/>
            <person name="Babiker E."/>
            <person name="Staton M."/>
        </authorList>
    </citation>
    <scope>NUCLEOTIDE SEQUENCE [LARGE SCALE GENOMIC DNA]</scope>
    <source>
        <strain evidence="2">cv. NJ 8807/NJ 8810</strain>
        <tissue evidence="1">Young leaf</tissue>
    </source>
</reference>
<comment type="caution">
    <text evidence="1">The sequence shown here is derived from an EMBL/GenBank/DDBJ whole genome shotgun (WGS) entry which is preliminary data.</text>
</comment>
<gene>
    <name evidence="1" type="ORF">Vadar_032355</name>
</gene>
<dbReference type="EMBL" id="CM037159">
    <property type="protein sequence ID" value="KAH7867350.1"/>
    <property type="molecule type" value="Genomic_DNA"/>
</dbReference>
<accession>A0ACB7ZQD7</accession>
<organism evidence="1 2">
    <name type="scientific">Vaccinium darrowii</name>
    <dbReference type="NCBI Taxonomy" id="229202"/>
    <lineage>
        <taxon>Eukaryota</taxon>
        <taxon>Viridiplantae</taxon>
        <taxon>Streptophyta</taxon>
        <taxon>Embryophyta</taxon>
        <taxon>Tracheophyta</taxon>
        <taxon>Spermatophyta</taxon>
        <taxon>Magnoliopsida</taxon>
        <taxon>eudicotyledons</taxon>
        <taxon>Gunneridae</taxon>
        <taxon>Pentapetalae</taxon>
        <taxon>asterids</taxon>
        <taxon>Ericales</taxon>
        <taxon>Ericaceae</taxon>
        <taxon>Vaccinioideae</taxon>
        <taxon>Vaccinieae</taxon>
        <taxon>Vaccinium</taxon>
    </lineage>
</organism>
<protein>
    <submittedName>
        <fullName evidence="1">Uncharacterized protein</fullName>
    </submittedName>
</protein>
<dbReference type="Proteomes" id="UP000828048">
    <property type="component" value="Chromosome 9"/>
</dbReference>
<keyword evidence="2" id="KW-1185">Reference proteome</keyword>